<gene>
    <name evidence="1" type="ORF">HZS54_23835</name>
</gene>
<protein>
    <submittedName>
        <fullName evidence="1">Uncharacterized protein</fullName>
    </submittedName>
</protein>
<accession>A0A7D5T7Z9</accession>
<dbReference type="Proteomes" id="UP000509346">
    <property type="component" value="Chromosome"/>
</dbReference>
<organism evidence="1 2">
    <name type="scientific">Halosimplex pelagicum</name>
    <dbReference type="NCBI Taxonomy" id="869886"/>
    <lineage>
        <taxon>Archaea</taxon>
        <taxon>Methanobacteriati</taxon>
        <taxon>Methanobacteriota</taxon>
        <taxon>Stenosarchaea group</taxon>
        <taxon>Halobacteria</taxon>
        <taxon>Halobacteriales</taxon>
        <taxon>Haloarculaceae</taxon>
        <taxon>Halosimplex</taxon>
    </lineage>
</organism>
<keyword evidence="2" id="KW-1185">Reference proteome</keyword>
<dbReference type="EMBL" id="CP058909">
    <property type="protein sequence ID" value="QLH84488.1"/>
    <property type="molecule type" value="Genomic_DNA"/>
</dbReference>
<dbReference type="RefSeq" id="WP_179919571.1">
    <property type="nucleotide sequence ID" value="NZ_CP058909.1"/>
</dbReference>
<evidence type="ECO:0000313" key="1">
    <source>
        <dbReference type="EMBL" id="QLH84488.1"/>
    </source>
</evidence>
<evidence type="ECO:0000313" key="2">
    <source>
        <dbReference type="Proteomes" id="UP000509346"/>
    </source>
</evidence>
<proteinExistence type="predicted"/>
<name>A0A7D5T7Z9_9EURY</name>
<reference evidence="1 2" key="1">
    <citation type="submission" date="2020-07" db="EMBL/GenBank/DDBJ databases">
        <title>Halosimplex litoreum sp. nov. and Halosimplex rubrum sp. nov., isolated from different salt environments.</title>
        <authorList>
            <person name="Cui H."/>
        </authorList>
    </citation>
    <scope>NUCLEOTIDE SEQUENCE [LARGE SCALE GENOMIC DNA]</scope>
    <source>
        <strain evidence="1 2">R2</strain>
    </source>
</reference>
<dbReference type="AlphaFoldDB" id="A0A7D5T7Z9"/>
<dbReference type="KEGG" id="hpel:HZS54_23835"/>
<dbReference type="GeneID" id="56085690"/>
<sequence>MRAGVLTVHADAAATVDGAAVERFAAAVERDADLDAAVVVAGAALPRDARERAEETGVTVVAPDALVDELDGHEVSAPRAGADR</sequence>